<dbReference type="EMBL" id="CACVBM020000055">
    <property type="protein sequence ID" value="CAA7013667.1"/>
    <property type="molecule type" value="Genomic_DNA"/>
</dbReference>
<dbReference type="PROSITE" id="PS50089">
    <property type="entry name" value="ZF_RING_2"/>
    <property type="match status" value="1"/>
</dbReference>
<dbReference type="PANTHER" id="PTHR15710">
    <property type="entry name" value="E3 UBIQUITIN-PROTEIN LIGASE PRAJA"/>
    <property type="match status" value="1"/>
</dbReference>
<feature type="domain" description="RING-type" evidence="7">
    <location>
        <begin position="180"/>
        <end position="221"/>
    </location>
</feature>
<name>A0A6D2HG24_9BRAS</name>
<dbReference type="Gene3D" id="3.30.40.10">
    <property type="entry name" value="Zinc/RING finger domain, C3HC4 (zinc finger)"/>
    <property type="match status" value="1"/>
</dbReference>
<protein>
    <recommendedName>
        <fullName evidence="2">RING-type E3 ubiquitin transferase</fullName>
        <ecNumber evidence="2">2.3.2.27</ecNumber>
    </recommendedName>
</protein>
<evidence type="ECO:0000256" key="1">
    <source>
        <dbReference type="ARBA" id="ARBA00000900"/>
    </source>
</evidence>
<dbReference type="GO" id="GO:0061630">
    <property type="term" value="F:ubiquitin protein ligase activity"/>
    <property type="evidence" value="ECO:0007669"/>
    <property type="project" value="UniProtKB-EC"/>
</dbReference>
<dbReference type="Proteomes" id="UP000467841">
    <property type="component" value="Unassembled WGS sequence"/>
</dbReference>
<dbReference type="GO" id="GO:0005737">
    <property type="term" value="C:cytoplasm"/>
    <property type="evidence" value="ECO:0007669"/>
    <property type="project" value="TreeGrafter"/>
</dbReference>
<dbReference type="CDD" id="cd16454">
    <property type="entry name" value="RING-H2_PA-TM-RING"/>
    <property type="match status" value="1"/>
</dbReference>
<comment type="catalytic activity">
    <reaction evidence="1">
        <text>S-ubiquitinyl-[E2 ubiquitin-conjugating enzyme]-L-cysteine + [acceptor protein]-L-lysine = [E2 ubiquitin-conjugating enzyme]-L-cysteine + N(6)-ubiquitinyl-[acceptor protein]-L-lysine.</text>
        <dbReference type="EC" id="2.3.2.27"/>
    </reaction>
</comment>
<keyword evidence="9" id="KW-1185">Reference proteome</keyword>
<accession>A0A6D2HG24</accession>
<evidence type="ECO:0000256" key="2">
    <source>
        <dbReference type="ARBA" id="ARBA00012483"/>
    </source>
</evidence>
<dbReference type="GO" id="GO:0016567">
    <property type="term" value="P:protein ubiquitination"/>
    <property type="evidence" value="ECO:0007669"/>
    <property type="project" value="TreeGrafter"/>
</dbReference>
<evidence type="ECO:0000313" key="8">
    <source>
        <dbReference type="EMBL" id="CAA7013667.1"/>
    </source>
</evidence>
<dbReference type="InterPro" id="IPR001841">
    <property type="entry name" value="Znf_RING"/>
</dbReference>
<dbReference type="PANTHER" id="PTHR15710:SF196">
    <property type="entry name" value="F6A14.12 PROTEIN-RELATED"/>
    <property type="match status" value="1"/>
</dbReference>
<dbReference type="InterPro" id="IPR013083">
    <property type="entry name" value="Znf_RING/FYVE/PHD"/>
</dbReference>
<dbReference type="AlphaFoldDB" id="A0A6D2HG24"/>
<reference evidence="8" key="1">
    <citation type="submission" date="2020-01" db="EMBL/GenBank/DDBJ databases">
        <authorList>
            <person name="Mishra B."/>
        </authorList>
    </citation>
    <scope>NUCLEOTIDE SEQUENCE [LARGE SCALE GENOMIC DNA]</scope>
</reference>
<evidence type="ECO:0000256" key="3">
    <source>
        <dbReference type="ARBA" id="ARBA00022723"/>
    </source>
</evidence>
<dbReference type="SMART" id="SM00184">
    <property type="entry name" value="RING"/>
    <property type="match status" value="1"/>
</dbReference>
<proteinExistence type="predicted"/>
<evidence type="ECO:0000256" key="6">
    <source>
        <dbReference type="PROSITE-ProRule" id="PRU00175"/>
    </source>
</evidence>
<sequence>MKINVDHEIRHDPEPDDADTITINARVFVGEDDYLPFSTTSFAKEFIDDENDGCRSKEELEYFLMEAVNDNDVILDAMLKLIVRVDEITCESSNEYSPGCALEVRLDFIPDYLIVDEDSQIQEAAQASFDEASNIRVRPASKLAIKNLSRKICKKKKIVKTGTRDKEIYNMICSTDDQKCTICLEEFHNGARLVTLPCGHDFDDDCIVKWFERSHVCPLCRYELQCEESMN</sequence>
<evidence type="ECO:0000313" key="9">
    <source>
        <dbReference type="Proteomes" id="UP000467841"/>
    </source>
</evidence>
<keyword evidence="3" id="KW-0479">Metal-binding</keyword>
<dbReference type="GO" id="GO:0008270">
    <property type="term" value="F:zinc ion binding"/>
    <property type="evidence" value="ECO:0007669"/>
    <property type="project" value="UniProtKB-KW"/>
</dbReference>
<organism evidence="8 9">
    <name type="scientific">Microthlaspi erraticum</name>
    <dbReference type="NCBI Taxonomy" id="1685480"/>
    <lineage>
        <taxon>Eukaryota</taxon>
        <taxon>Viridiplantae</taxon>
        <taxon>Streptophyta</taxon>
        <taxon>Embryophyta</taxon>
        <taxon>Tracheophyta</taxon>
        <taxon>Spermatophyta</taxon>
        <taxon>Magnoliopsida</taxon>
        <taxon>eudicotyledons</taxon>
        <taxon>Gunneridae</taxon>
        <taxon>Pentapetalae</taxon>
        <taxon>rosids</taxon>
        <taxon>malvids</taxon>
        <taxon>Brassicales</taxon>
        <taxon>Brassicaceae</taxon>
        <taxon>Coluteocarpeae</taxon>
        <taxon>Microthlaspi</taxon>
    </lineage>
</organism>
<evidence type="ECO:0000259" key="7">
    <source>
        <dbReference type="PROSITE" id="PS50089"/>
    </source>
</evidence>
<comment type="caution">
    <text evidence="8">The sequence shown here is derived from an EMBL/GenBank/DDBJ whole genome shotgun (WGS) entry which is preliminary data.</text>
</comment>
<keyword evidence="5" id="KW-0862">Zinc</keyword>
<evidence type="ECO:0000256" key="5">
    <source>
        <dbReference type="ARBA" id="ARBA00022833"/>
    </source>
</evidence>
<dbReference type="SUPFAM" id="SSF57850">
    <property type="entry name" value="RING/U-box"/>
    <property type="match status" value="1"/>
</dbReference>
<gene>
    <name evidence="8" type="ORF">MERR_LOCUS901</name>
</gene>
<keyword evidence="4 6" id="KW-0863">Zinc-finger</keyword>
<evidence type="ECO:0000256" key="4">
    <source>
        <dbReference type="ARBA" id="ARBA00022771"/>
    </source>
</evidence>
<dbReference type="Pfam" id="PF13639">
    <property type="entry name" value="zf-RING_2"/>
    <property type="match status" value="1"/>
</dbReference>
<dbReference type="EC" id="2.3.2.27" evidence="2"/>
<dbReference type="OrthoDB" id="1044861at2759"/>